<protein>
    <submittedName>
        <fullName evidence="2">Reverse transcriptase domain-containing protein</fullName>
    </submittedName>
</protein>
<dbReference type="Proteomes" id="UP000035642">
    <property type="component" value="Unassembled WGS sequence"/>
</dbReference>
<dbReference type="WBParaSite" id="ACAC_0000774501-mRNA-1">
    <property type="protein sequence ID" value="ACAC_0000774501-mRNA-1"/>
    <property type="gene ID" value="ACAC_0000774501"/>
</dbReference>
<proteinExistence type="predicted"/>
<sequence length="109" mass="12016">MQGDTASSQLFTATFGNVVRILEGDNIGVKTDGRQLHHLHFAYYIVLIRSNISKAERILAGFDKACGKIGLRLDLTKTMFMTNALVTHAPFTLNGVNISEFSVSVFLHC</sequence>
<reference evidence="1" key="1">
    <citation type="submission" date="2012-09" db="EMBL/GenBank/DDBJ databases">
        <authorList>
            <person name="Martin A.A."/>
        </authorList>
    </citation>
    <scope>NUCLEOTIDE SEQUENCE</scope>
</reference>
<evidence type="ECO:0000313" key="1">
    <source>
        <dbReference type="Proteomes" id="UP000035642"/>
    </source>
</evidence>
<keyword evidence="1" id="KW-1185">Reference proteome</keyword>
<organism evidence="1 2">
    <name type="scientific">Angiostrongylus cantonensis</name>
    <name type="common">Rat lungworm</name>
    <dbReference type="NCBI Taxonomy" id="6313"/>
    <lineage>
        <taxon>Eukaryota</taxon>
        <taxon>Metazoa</taxon>
        <taxon>Ecdysozoa</taxon>
        <taxon>Nematoda</taxon>
        <taxon>Chromadorea</taxon>
        <taxon>Rhabditida</taxon>
        <taxon>Rhabditina</taxon>
        <taxon>Rhabditomorpha</taxon>
        <taxon>Strongyloidea</taxon>
        <taxon>Metastrongylidae</taxon>
        <taxon>Angiostrongylus</taxon>
    </lineage>
</organism>
<reference evidence="2" key="2">
    <citation type="submission" date="2017-02" db="UniProtKB">
        <authorList>
            <consortium name="WormBaseParasite"/>
        </authorList>
    </citation>
    <scope>IDENTIFICATION</scope>
</reference>
<accession>A0A0K0DBF0</accession>
<evidence type="ECO:0000313" key="2">
    <source>
        <dbReference type="WBParaSite" id="ACAC_0000774501-mRNA-1"/>
    </source>
</evidence>
<name>A0A0K0DBF0_ANGCA</name>
<dbReference type="AlphaFoldDB" id="A0A0K0DBF0"/>